<feature type="region of interest" description="Disordered" evidence="6">
    <location>
        <begin position="183"/>
        <end position="206"/>
    </location>
</feature>
<dbReference type="Gene3D" id="1.10.10.10">
    <property type="entry name" value="Winged helix-like DNA-binding domain superfamily/Winged helix DNA-binding domain"/>
    <property type="match status" value="1"/>
</dbReference>
<sequence length="206" mass="24181">MKRRAGEDDVTDDDMLQGMASGDQASFEALIHRYHAPLSGFLQRQLNDTGKAEDFVQETFLRLIRQLQHKQAPDNVQAWLYRVALNMCRDYWKSAQYRMDRFPFDEPPEQRDASPSVVELAERQETRKEMQQSLESLPEVQKEIITLRFYQDLKLQDIADILSLPLGSVKTHLYNGLRKLKSRLRPEQPETKENKGGKRYERAKRQ</sequence>
<dbReference type="EMBL" id="CAKMMF010000019">
    <property type="protein sequence ID" value="CAH1211735.1"/>
    <property type="molecule type" value="Genomic_DNA"/>
</dbReference>
<dbReference type="InterPro" id="IPR039425">
    <property type="entry name" value="RNA_pol_sigma-70-like"/>
</dbReference>
<dbReference type="SUPFAM" id="SSF88946">
    <property type="entry name" value="Sigma2 domain of RNA polymerase sigma factors"/>
    <property type="match status" value="1"/>
</dbReference>
<feature type="compositionally biased region" description="Basic and acidic residues" evidence="6">
    <location>
        <begin position="184"/>
        <end position="200"/>
    </location>
</feature>
<dbReference type="InterPro" id="IPR007627">
    <property type="entry name" value="RNA_pol_sigma70_r2"/>
</dbReference>
<comment type="similarity">
    <text evidence="1">Belongs to the sigma-70 factor family. ECF subfamily.</text>
</comment>
<dbReference type="SUPFAM" id="SSF88659">
    <property type="entry name" value="Sigma3 and sigma4 domains of RNA polymerase sigma factors"/>
    <property type="match status" value="1"/>
</dbReference>
<gene>
    <name evidence="9" type="primary">algU_2</name>
    <name evidence="9" type="ORF">PAECIP111893_03466</name>
</gene>
<dbReference type="InterPro" id="IPR036388">
    <property type="entry name" value="WH-like_DNA-bd_sf"/>
</dbReference>
<dbReference type="CDD" id="cd06171">
    <property type="entry name" value="Sigma70_r4"/>
    <property type="match status" value="1"/>
</dbReference>
<feature type="domain" description="RNA polymerase sigma-70 region 2" evidence="7">
    <location>
        <begin position="30"/>
        <end position="96"/>
    </location>
</feature>
<evidence type="ECO:0000259" key="8">
    <source>
        <dbReference type="Pfam" id="PF08281"/>
    </source>
</evidence>
<evidence type="ECO:0000256" key="4">
    <source>
        <dbReference type="ARBA" id="ARBA00023125"/>
    </source>
</evidence>
<evidence type="ECO:0000259" key="7">
    <source>
        <dbReference type="Pfam" id="PF04542"/>
    </source>
</evidence>
<organism evidence="9 10">
    <name type="scientific">Paenibacillus plantiphilus</name>
    <dbReference type="NCBI Taxonomy" id="2905650"/>
    <lineage>
        <taxon>Bacteria</taxon>
        <taxon>Bacillati</taxon>
        <taxon>Bacillota</taxon>
        <taxon>Bacilli</taxon>
        <taxon>Bacillales</taxon>
        <taxon>Paenibacillaceae</taxon>
        <taxon>Paenibacillus</taxon>
    </lineage>
</organism>
<dbReference type="InterPro" id="IPR013249">
    <property type="entry name" value="RNA_pol_sigma70_r4_t2"/>
</dbReference>
<dbReference type="InterPro" id="IPR013325">
    <property type="entry name" value="RNA_pol_sigma_r2"/>
</dbReference>
<dbReference type="Gene3D" id="1.10.1740.10">
    <property type="match status" value="1"/>
</dbReference>
<comment type="caution">
    <text evidence="9">The sequence shown here is derived from an EMBL/GenBank/DDBJ whole genome shotgun (WGS) entry which is preliminary data.</text>
</comment>
<evidence type="ECO:0000256" key="1">
    <source>
        <dbReference type="ARBA" id="ARBA00010641"/>
    </source>
</evidence>
<keyword evidence="10" id="KW-1185">Reference proteome</keyword>
<accession>A0ABM9CHL1</accession>
<keyword evidence="5" id="KW-0804">Transcription</keyword>
<evidence type="ECO:0000256" key="6">
    <source>
        <dbReference type="SAM" id="MobiDB-lite"/>
    </source>
</evidence>
<evidence type="ECO:0000256" key="3">
    <source>
        <dbReference type="ARBA" id="ARBA00023082"/>
    </source>
</evidence>
<protein>
    <submittedName>
        <fullName evidence="9">RNA polymerase sigma-H factor</fullName>
    </submittedName>
</protein>
<dbReference type="Pfam" id="PF08281">
    <property type="entry name" value="Sigma70_r4_2"/>
    <property type="match status" value="1"/>
</dbReference>
<evidence type="ECO:0000256" key="2">
    <source>
        <dbReference type="ARBA" id="ARBA00023015"/>
    </source>
</evidence>
<name>A0ABM9CHL1_9BACL</name>
<evidence type="ECO:0000313" key="9">
    <source>
        <dbReference type="EMBL" id="CAH1211735.1"/>
    </source>
</evidence>
<dbReference type="PANTHER" id="PTHR43133">
    <property type="entry name" value="RNA POLYMERASE ECF-TYPE SIGMA FACTO"/>
    <property type="match status" value="1"/>
</dbReference>
<keyword evidence="4" id="KW-0238">DNA-binding</keyword>
<dbReference type="PANTHER" id="PTHR43133:SF8">
    <property type="entry name" value="RNA POLYMERASE SIGMA FACTOR HI_1459-RELATED"/>
    <property type="match status" value="1"/>
</dbReference>
<dbReference type="InterPro" id="IPR014284">
    <property type="entry name" value="RNA_pol_sigma-70_dom"/>
</dbReference>
<reference evidence="9" key="1">
    <citation type="submission" date="2022-01" db="EMBL/GenBank/DDBJ databases">
        <authorList>
            <person name="Criscuolo A."/>
        </authorList>
    </citation>
    <scope>NUCLEOTIDE SEQUENCE</scope>
    <source>
        <strain evidence="9">CIP111893</strain>
    </source>
</reference>
<keyword evidence="2" id="KW-0805">Transcription regulation</keyword>
<dbReference type="InterPro" id="IPR013324">
    <property type="entry name" value="RNA_pol_sigma_r3/r4-like"/>
</dbReference>
<evidence type="ECO:0000313" key="10">
    <source>
        <dbReference type="Proteomes" id="UP000838686"/>
    </source>
</evidence>
<proteinExistence type="inferred from homology"/>
<evidence type="ECO:0000256" key="5">
    <source>
        <dbReference type="ARBA" id="ARBA00023163"/>
    </source>
</evidence>
<dbReference type="Pfam" id="PF04542">
    <property type="entry name" value="Sigma70_r2"/>
    <property type="match status" value="1"/>
</dbReference>
<feature type="domain" description="RNA polymerase sigma factor 70 region 4 type 2" evidence="8">
    <location>
        <begin position="128"/>
        <end position="180"/>
    </location>
</feature>
<keyword evidence="3" id="KW-0731">Sigma factor</keyword>
<dbReference type="Proteomes" id="UP000838686">
    <property type="component" value="Unassembled WGS sequence"/>
</dbReference>
<dbReference type="NCBIfam" id="TIGR02937">
    <property type="entry name" value="sigma70-ECF"/>
    <property type="match status" value="1"/>
</dbReference>